<gene>
    <name evidence="1" type="ORF">JKP88DRAFT_270195</name>
</gene>
<dbReference type="Gene3D" id="3.40.50.720">
    <property type="entry name" value="NAD(P)-binding Rossmann-like Domain"/>
    <property type="match status" value="1"/>
</dbReference>
<sequence length="260" mass="26666">MAASKRFEGRVALVTGASSGMGLATARQLAAEGAQVVMVARTQDKLEAAAADIKAAGGDVLAVAADVSTDAANEEMVKAALSTYGKLHVAFLNAGTYGGAPVDQVTEELFNKIFDANVKSVAFGLKHVLPAIERSGGGGSVVVNSSCMGLRAPANPTFTGAGLYAGSKAAADMIMRYAAIEASKHKTRVNSVAPGIVRTELMGEGMTEQGYHDFAAPVSLVGRAGTSNEVSALVCFLASDEARFITGSVHEIDGGWRLKA</sequence>
<evidence type="ECO:0000313" key="1">
    <source>
        <dbReference type="EMBL" id="KAG5180397.1"/>
    </source>
</evidence>
<evidence type="ECO:0000313" key="2">
    <source>
        <dbReference type="Proteomes" id="UP000664859"/>
    </source>
</evidence>
<dbReference type="InterPro" id="IPR002347">
    <property type="entry name" value="SDR_fam"/>
</dbReference>
<name>A0A835YUN2_9STRA</name>
<dbReference type="Pfam" id="PF13561">
    <property type="entry name" value="adh_short_C2"/>
    <property type="match status" value="1"/>
</dbReference>
<protein>
    <submittedName>
        <fullName evidence="1">Short-chain dehydrogenase/reductase SDR</fullName>
    </submittedName>
</protein>
<dbReference type="FunFam" id="3.40.50.720:FF:000084">
    <property type="entry name" value="Short-chain dehydrogenase reductase"/>
    <property type="match status" value="1"/>
</dbReference>
<reference evidence="1" key="1">
    <citation type="submission" date="2021-02" db="EMBL/GenBank/DDBJ databases">
        <title>First Annotated Genome of the Yellow-green Alga Tribonema minus.</title>
        <authorList>
            <person name="Mahan K.M."/>
        </authorList>
    </citation>
    <scope>NUCLEOTIDE SEQUENCE</scope>
    <source>
        <strain evidence="1">UTEX B ZZ1240</strain>
    </source>
</reference>
<keyword evidence="2" id="KW-1185">Reference proteome</keyword>
<accession>A0A835YUN2</accession>
<dbReference type="PANTHER" id="PTHR43975">
    <property type="entry name" value="ZGC:101858"/>
    <property type="match status" value="1"/>
</dbReference>
<dbReference type="PANTHER" id="PTHR43975:SF2">
    <property type="entry name" value="EG:BACR7A4.14 PROTEIN-RELATED"/>
    <property type="match status" value="1"/>
</dbReference>
<dbReference type="Proteomes" id="UP000664859">
    <property type="component" value="Unassembled WGS sequence"/>
</dbReference>
<dbReference type="SUPFAM" id="SSF51735">
    <property type="entry name" value="NAD(P)-binding Rossmann-fold domains"/>
    <property type="match status" value="1"/>
</dbReference>
<organism evidence="1 2">
    <name type="scientific">Tribonema minus</name>
    <dbReference type="NCBI Taxonomy" id="303371"/>
    <lineage>
        <taxon>Eukaryota</taxon>
        <taxon>Sar</taxon>
        <taxon>Stramenopiles</taxon>
        <taxon>Ochrophyta</taxon>
        <taxon>PX clade</taxon>
        <taxon>Xanthophyceae</taxon>
        <taxon>Tribonematales</taxon>
        <taxon>Tribonemataceae</taxon>
        <taxon>Tribonema</taxon>
    </lineage>
</organism>
<dbReference type="InterPro" id="IPR036291">
    <property type="entry name" value="NAD(P)-bd_dom_sf"/>
</dbReference>
<comment type="caution">
    <text evidence="1">The sequence shown here is derived from an EMBL/GenBank/DDBJ whole genome shotgun (WGS) entry which is preliminary data.</text>
</comment>
<dbReference type="OrthoDB" id="47007at2759"/>
<dbReference type="EMBL" id="JAFCMP010000390">
    <property type="protein sequence ID" value="KAG5180397.1"/>
    <property type="molecule type" value="Genomic_DNA"/>
</dbReference>
<proteinExistence type="predicted"/>
<dbReference type="AlphaFoldDB" id="A0A835YUN2"/>
<dbReference type="PRINTS" id="PR00081">
    <property type="entry name" value="GDHRDH"/>
</dbReference>
<dbReference type="CDD" id="cd05233">
    <property type="entry name" value="SDR_c"/>
    <property type="match status" value="1"/>
</dbReference>